<evidence type="ECO:0000313" key="3">
    <source>
        <dbReference type="Proteomes" id="UP001341840"/>
    </source>
</evidence>
<feature type="region of interest" description="Disordered" evidence="1">
    <location>
        <begin position="36"/>
        <end position="94"/>
    </location>
</feature>
<organism evidence="2 3">
    <name type="scientific">Stylosanthes scabra</name>
    <dbReference type="NCBI Taxonomy" id="79078"/>
    <lineage>
        <taxon>Eukaryota</taxon>
        <taxon>Viridiplantae</taxon>
        <taxon>Streptophyta</taxon>
        <taxon>Embryophyta</taxon>
        <taxon>Tracheophyta</taxon>
        <taxon>Spermatophyta</taxon>
        <taxon>Magnoliopsida</taxon>
        <taxon>eudicotyledons</taxon>
        <taxon>Gunneridae</taxon>
        <taxon>Pentapetalae</taxon>
        <taxon>rosids</taxon>
        <taxon>fabids</taxon>
        <taxon>Fabales</taxon>
        <taxon>Fabaceae</taxon>
        <taxon>Papilionoideae</taxon>
        <taxon>50 kb inversion clade</taxon>
        <taxon>dalbergioids sensu lato</taxon>
        <taxon>Dalbergieae</taxon>
        <taxon>Pterocarpus clade</taxon>
        <taxon>Stylosanthes</taxon>
    </lineage>
</organism>
<reference evidence="2 3" key="1">
    <citation type="journal article" date="2023" name="Plants (Basel)">
        <title>Bridging the Gap: Combining Genomics and Transcriptomics Approaches to Understand Stylosanthes scabra, an Orphan Legume from the Brazilian Caatinga.</title>
        <authorList>
            <person name="Ferreira-Neto J.R.C."/>
            <person name="da Silva M.D."/>
            <person name="Binneck E."/>
            <person name="de Melo N.F."/>
            <person name="da Silva R.H."/>
            <person name="de Melo A.L.T.M."/>
            <person name="Pandolfi V."/>
            <person name="Bustamante F.O."/>
            <person name="Brasileiro-Vidal A.C."/>
            <person name="Benko-Iseppon A.M."/>
        </authorList>
    </citation>
    <scope>NUCLEOTIDE SEQUENCE [LARGE SCALE GENOMIC DNA]</scope>
    <source>
        <tissue evidence="2">Leaves</tissue>
    </source>
</reference>
<comment type="caution">
    <text evidence="2">The sequence shown here is derived from an EMBL/GenBank/DDBJ whole genome shotgun (WGS) entry which is preliminary data.</text>
</comment>
<dbReference type="Proteomes" id="UP001341840">
    <property type="component" value="Unassembled WGS sequence"/>
</dbReference>
<dbReference type="EMBL" id="JASCZI010000148">
    <property type="protein sequence ID" value="MED6109379.1"/>
    <property type="molecule type" value="Genomic_DNA"/>
</dbReference>
<protein>
    <submittedName>
        <fullName evidence="2">Uncharacterized protein</fullName>
    </submittedName>
</protein>
<evidence type="ECO:0000256" key="1">
    <source>
        <dbReference type="SAM" id="MobiDB-lite"/>
    </source>
</evidence>
<feature type="compositionally biased region" description="Polar residues" evidence="1">
    <location>
        <begin position="46"/>
        <end position="57"/>
    </location>
</feature>
<feature type="compositionally biased region" description="Polar residues" evidence="1">
    <location>
        <begin position="80"/>
        <end position="94"/>
    </location>
</feature>
<gene>
    <name evidence="2" type="ORF">PIB30_033075</name>
</gene>
<proteinExistence type="predicted"/>
<evidence type="ECO:0000313" key="2">
    <source>
        <dbReference type="EMBL" id="MED6109379.1"/>
    </source>
</evidence>
<feature type="compositionally biased region" description="Polar residues" evidence="1">
    <location>
        <begin position="160"/>
        <end position="171"/>
    </location>
</feature>
<name>A0ABU6QC06_9FABA</name>
<feature type="region of interest" description="Disordered" evidence="1">
    <location>
        <begin position="145"/>
        <end position="190"/>
    </location>
</feature>
<feature type="compositionally biased region" description="Basic residues" evidence="1">
    <location>
        <begin position="181"/>
        <end position="190"/>
    </location>
</feature>
<keyword evidence="3" id="KW-1185">Reference proteome</keyword>
<sequence>MRPKKRSSEASVYPFTDSWHVNLRSSDPSKLHKFGATILDMGPTRPNRQTQAPTSLLSPVKVHGSGPRSNRPSDSHARNNESWNVGHSSSTANRSLDGRAYLGYIKGRSALPSGTSSKPYPIAVLSKTPKSLFGDSSLAHCHSLTSTPDRLPWHPRLLRKSQTPLKKNTSKAIKCGNASSRRGKNASGKH</sequence>
<accession>A0ABU6QC06</accession>